<reference evidence="8" key="1">
    <citation type="journal article" date="2019" name="Int. J. Syst. Evol. Microbiol.">
        <title>The Global Catalogue of Microorganisms (GCM) 10K type strain sequencing project: providing services to taxonomists for standard genome sequencing and annotation.</title>
        <authorList>
            <consortium name="The Broad Institute Genomics Platform"/>
            <consortium name="The Broad Institute Genome Sequencing Center for Infectious Disease"/>
            <person name="Wu L."/>
            <person name="Ma J."/>
        </authorList>
    </citation>
    <scope>NUCLEOTIDE SEQUENCE [LARGE SCALE GENOMIC DNA]</scope>
    <source>
        <strain evidence="8">JCM 19173</strain>
    </source>
</reference>
<comment type="similarity">
    <text evidence="1">Belongs to the leucine-binding protein family.</text>
</comment>
<feature type="signal peptide" evidence="5">
    <location>
        <begin position="1"/>
        <end position="18"/>
    </location>
</feature>
<evidence type="ECO:0000256" key="1">
    <source>
        <dbReference type="ARBA" id="ARBA00010062"/>
    </source>
</evidence>
<evidence type="ECO:0000256" key="2">
    <source>
        <dbReference type="ARBA" id="ARBA00022448"/>
    </source>
</evidence>
<evidence type="ECO:0000256" key="4">
    <source>
        <dbReference type="ARBA" id="ARBA00022970"/>
    </source>
</evidence>
<keyword evidence="3 5" id="KW-0732">Signal</keyword>
<dbReference type="InterPro" id="IPR028081">
    <property type="entry name" value="Leu-bd"/>
</dbReference>
<dbReference type="SUPFAM" id="SSF53822">
    <property type="entry name" value="Periplasmic binding protein-like I"/>
    <property type="match status" value="1"/>
</dbReference>
<dbReference type="PRINTS" id="PR00337">
    <property type="entry name" value="LEUILEVALBP"/>
</dbReference>
<dbReference type="CDD" id="cd06342">
    <property type="entry name" value="PBP1_ABC_LIVBP-like"/>
    <property type="match status" value="1"/>
</dbReference>
<dbReference type="Pfam" id="PF13458">
    <property type="entry name" value="Peripla_BP_6"/>
    <property type="match status" value="1"/>
</dbReference>
<proteinExistence type="inferred from homology"/>
<dbReference type="EMBL" id="BMPE01000001">
    <property type="protein sequence ID" value="GGK92125.1"/>
    <property type="molecule type" value="Genomic_DNA"/>
</dbReference>
<sequence>MKRILTLSLLALSAGAHAQSGATVKLATISPLSGSISNLGAQVRNGAQLAVNEFQPQFRKLGLKLELTAFDDQADPATGTAAARKIASDRQVLAVVGALNSGVTIPASAALSASHVAVVNSASTANQVTDRGLRNVSRIVPRDDAQGPAGASFLTGTLKAKRVYVLNDKTAYGEGLATEVEKTLRTRGVKVLANEGTEEKNDFSSVIAKIKLQKPDAIYFGGVYNQVGVFLAQLRGAGVTLPVVGGDGLDSPELSRVAGAGATNVYYTTVSAPLSALKGAKTFAASYQKAFGSAPQGFAAFAYDAARVALQGVLNAAKANGGKAPNRAQVESAVRAGTYPGLLSGTVKFNAAGDRQSAKLYVMKLSGGKLSLSTSLTVQPARR</sequence>
<dbReference type="PANTHER" id="PTHR47151:SF2">
    <property type="entry name" value="AMINO ACID BINDING PROTEIN"/>
    <property type="match status" value="1"/>
</dbReference>
<dbReference type="Gene3D" id="3.40.50.2300">
    <property type="match status" value="2"/>
</dbReference>
<feature type="domain" description="Leucine-binding protein" evidence="6">
    <location>
        <begin position="23"/>
        <end position="368"/>
    </location>
</feature>
<feature type="chain" id="PRO_5045788792" evidence="5">
    <location>
        <begin position="19"/>
        <end position="383"/>
    </location>
</feature>
<dbReference type="PANTHER" id="PTHR47151">
    <property type="entry name" value="LEU/ILE/VAL-BINDING ABC TRANSPORTER SUBUNIT"/>
    <property type="match status" value="1"/>
</dbReference>
<dbReference type="RefSeq" id="WP_189067654.1">
    <property type="nucleotide sequence ID" value="NZ_BMPE01000001.1"/>
</dbReference>
<accession>A0ABQ2FI96</accession>
<evidence type="ECO:0000313" key="8">
    <source>
        <dbReference type="Proteomes" id="UP000604341"/>
    </source>
</evidence>
<protein>
    <submittedName>
        <fullName evidence="7">Branched chain amino acid ABC transporter substrate-binding protein</fullName>
    </submittedName>
</protein>
<evidence type="ECO:0000259" key="6">
    <source>
        <dbReference type="Pfam" id="PF13458"/>
    </source>
</evidence>
<dbReference type="InterPro" id="IPR000709">
    <property type="entry name" value="Leu_Ile_Val-bd"/>
</dbReference>
<gene>
    <name evidence="7" type="ORF">GCM10010844_08220</name>
</gene>
<evidence type="ECO:0000256" key="5">
    <source>
        <dbReference type="SAM" id="SignalP"/>
    </source>
</evidence>
<name>A0ABQ2FI96_9DEIO</name>
<evidence type="ECO:0000256" key="3">
    <source>
        <dbReference type="ARBA" id="ARBA00022729"/>
    </source>
</evidence>
<keyword evidence="4" id="KW-0029">Amino-acid transport</keyword>
<organism evidence="7 8">
    <name type="scientific">Deinococcus radiotolerans</name>
    <dbReference type="NCBI Taxonomy" id="1309407"/>
    <lineage>
        <taxon>Bacteria</taxon>
        <taxon>Thermotogati</taxon>
        <taxon>Deinococcota</taxon>
        <taxon>Deinococci</taxon>
        <taxon>Deinococcales</taxon>
        <taxon>Deinococcaceae</taxon>
        <taxon>Deinococcus</taxon>
    </lineage>
</organism>
<evidence type="ECO:0000313" key="7">
    <source>
        <dbReference type="EMBL" id="GGK92125.1"/>
    </source>
</evidence>
<comment type="caution">
    <text evidence="7">The sequence shown here is derived from an EMBL/GenBank/DDBJ whole genome shotgun (WGS) entry which is preliminary data.</text>
</comment>
<dbReference type="Proteomes" id="UP000604341">
    <property type="component" value="Unassembled WGS sequence"/>
</dbReference>
<keyword evidence="2" id="KW-0813">Transport</keyword>
<keyword evidence="8" id="KW-1185">Reference proteome</keyword>
<dbReference type="InterPro" id="IPR028082">
    <property type="entry name" value="Peripla_BP_I"/>
</dbReference>